<accession>A0A972F9P3</accession>
<dbReference type="GO" id="GO:0005886">
    <property type="term" value="C:plasma membrane"/>
    <property type="evidence" value="ECO:0007669"/>
    <property type="project" value="UniProtKB-SubCell"/>
</dbReference>
<evidence type="ECO:0000256" key="7">
    <source>
        <dbReference type="HAMAP-Rule" id="MF_00599"/>
    </source>
</evidence>
<sequence>MRLTVFLLALLVLALQYPLWLGKGGWLRVWEVDAQLQSQRAVNAQLEQRNAGLDAEVRDLKSGNEALEERARFDLGLTRPGEIFVQIPAED</sequence>
<evidence type="ECO:0000256" key="2">
    <source>
        <dbReference type="ARBA" id="ARBA00022618"/>
    </source>
</evidence>
<gene>
    <name evidence="7 8" type="primary">ftsB</name>
    <name evidence="8" type="ORF">GPA21_18350</name>
</gene>
<keyword evidence="7" id="KW-0175">Coiled coil</keyword>
<feature type="topological domain" description="Periplasmic" evidence="7">
    <location>
        <begin position="22"/>
        <end position="91"/>
    </location>
</feature>
<evidence type="ECO:0000256" key="3">
    <source>
        <dbReference type="ARBA" id="ARBA00022692"/>
    </source>
</evidence>
<dbReference type="GO" id="GO:0032153">
    <property type="term" value="C:cell division site"/>
    <property type="evidence" value="ECO:0007669"/>
    <property type="project" value="UniProtKB-UniRule"/>
</dbReference>
<evidence type="ECO:0000256" key="6">
    <source>
        <dbReference type="ARBA" id="ARBA00023306"/>
    </source>
</evidence>
<keyword evidence="2 7" id="KW-0132">Cell division</keyword>
<evidence type="ECO:0000256" key="4">
    <source>
        <dbReference type="ARBA" id="ARBA00022989"/>
    </source>
</evidence>
<organism evidence="8 9">
    <name type="scientific">Azoarcus taiwanensis</name>
    <dbReference type="NCBI Taxonomy" id="666964"/>
    <lineage>
        <taxon>Bacteria</taxon>
        <taxon>Pseudomonadati</taxon>
        <taxon>Pseudomonadota</taxon>
        <taxon>Betaproteobacteria</taxon>
        <taxon>Rhodocyclales</taxon>
        <taxon>Zoogloeaceae</taxon>
        <taxon>Azoarcus</taxon>
    </lineage>
</organism>
<name>A0A972F9P3_9RHOO</name>
<dbReference type="GO" id="GO:0030428">
    <property type="term" value="C:cell septum"/>
    <property type="evidence" value="ECO:0007669"/>
    <property type="project" value="TreeGrafter"/>
</dbReference>
<dbReference type="InterPro" id="IPR023081">
    <property type="entry name" value="Cell_div_FtsB"/>
</dbReference>
<reference evidence="8" key="1">
    <citation type="submission" date="2019-12" db="EMBL/GenBank/DDBJ databases">
        <title>Comparative genomics gives insights into the taxonomy of the Azoarcus-Aromatoleum group and reveals separate origins of nif in the plant-associated Azoarcus and non-plant-associated Aromatoleum sub-groups.</title>
        <authorList>
            <person name="Lafos M."/>
            <person name="Maluk M."/>
            <person name="Batista M."/>
            <person name="Junghare M."/>
            <person name="Carmona M."/>
            <person name="Faoro H."/>
            <person name="Cruz L.M."/>
            <person name="Battistoni F."/>
            <person name="De Souza E."/>
            <person name="Pedrosa F."/>
            <person name="Chen W.-M."/>
            <person name="Poole P.S."/>
            <person name="Dixon R.A."/>
            <person name="James E.K."/>
        </authorList>
    </citation>
    <scope>NUCLEOTIDE SEQUENCE</scope>
    <source>
        <strain evidence="8">NSC3</strain>
    </source>
</reference>
<evidence type="ECO:0000313" key="9">
    <source>
        <dbReference type="Proteomes" id="UP000599523"/>
    </source>
</evidence>
<keyword evidence="6 7" id="KW-0131">Cell cycle</keyword>
<comment type="subunit">
    <text evidence="7">Part of a complex composed of FtsB, FtsL and FtsQ.</text>
</comment>
<keyword evidence="3 7" id="KW-0812">Transmembrane</keyword>
<keyword evidence="7" id="KW-0997">Cell inner membrane</keyword>
<keyword evidence="4 7" id="KW-1133">Transmembrane helix</keyword>
<dbReference type="NCBIfam" id="NF002058">
    <property type="entry name" value="PRK00888.1"/>
    <property type="match status" value="1"/>
</dbReference>
<dbReference type="EMBL" id="WTVM01000172">
    <property type="protein sequence ID" value="NMG04916.1"/>
    <property type="molecule type" value="Genomic_DNA"/>
</dbReference>
<evidence type="ECO:0000256" key="5">
    <source>
        <dbReference type="ARBA" id="ARBA00023136"/>
    </source>
</evidence>
<dbReference type="Proteomes" id="UP000599523">
    <property type="component" value="Unassembled WGS sequence"/>
</dbReference>
<protein>
    <recommendedName>
        <fullName evidence="7">Cell division protein FtsB</fullName>
    </recommendedName>
</protein>
<dbReference type="PANTHER" id="PTHR37485">
    <property type="entry name" value="CELL DIVISION PROTEIN FTSB"/>
    <property type="match status" value="1"/>
</dbReference>
<keyword evidence="1 7" id="KW-1003">Cell membrane</keyword>
<dbReference type="AlphaFoldDB" id="A0A972F9P3"/>
<dbReference type="PANTHER" id="PTHR37485:SF1">
    <property type="entry name" value="CELL DIVISION PROTEIN FTSB"/>
    <property type="match status" value="1"/>
</dbReference>
<evidence type="ECO:0000313" key="8">
    <source>
        <dbReference type="EMBL" id="NMG04916.1"/>
    </source>
</evidence>
<dbReference type="HAMAP" id="MF_00599">
    <property type="entry name" value="FtsB"/>
    <property type="match status" value="1"/>
</dbReference>
<dbReference type="GO" id="GO:0043093">
    <property type="term" value="P:FtsZ-dependent cytokinesis"/>
    <property type="evidence" value="ECO:0007669"/>
    <property type="project" value="UniProtKB-UniRule"/>
</dbReference>
<dbReference type="Pfam" id="PF04977">
    <property type="entry name" value="DivIC"/>
    <property type="match status" value="1"/>
</dbReference>
<feature type="topological domain" description="Cytoplasmic" evidence="7">
    <location>
        <begin position="1"/>
        <end position="3"/>
    </location>
</feature>
<comment type="similarity">
    <text evidence="7">Belongs to the FtsB family.</text>
</comment>
<feature type="coiled-coil region" evidence="7">
    <location>
        <begin position="36"/>
        <end position="70"/>
    </location>
</feature>
<evidence type="ECO:0000256" key="1">
    <source>
        <dbReference type="ARBA" id="ARBA00022475"/>
    </source>
</evidence>
<dbReference type="RefSeq" id="WP_168989548.1">
    <property type="nucleotide sequence ID" value="NZ_CAWPHM010000080.1"/>
</dbReference>
<comment type="subcellular location">
    <subcellularLocation>
        <location evidence="7">Cell inner membrane</location>
        <topology evidence="7">Single-pass type II membrane protein</topology>
    </subcellularLocation>
    <text evidence="7">Localizes to the division septum.</text>
</comment>
<keyword evidence="9" id="KW-1185">Reference proteome</keyword>
<keyword evidence="5 7" id="KW-0472">Membrane</keyword>
<proteinExistence type="inferred from homology"/>
<dbReference type="InterPro" id="IPR007060">
    <property type="entry name" value="FtsL/DivIC"/>
</dbReference>
<comment type="caution">
    <text evidence="8">The sequence shown here is derived from an EMBL/GenBank/DDBJ whole genome shotgun (WGS) entry which is preliminary data.</text>
</comment>
<comment type="function">
    <text evidence="7">Essential cell division protein. May link together the upstream cell division proteins, which are predominantly cytoplasmic, with the downstream cell division proteins, which are predominantly periplasmic.</text>
</comment>